<dbReference type="EMBL" id="VWSF01000001">
    <property type="protein sequence ID" value="KAA5549034.1"/>
    <property type="molecule type" value="Genomic_DNA"/>
</dbReference>
<dbReference type="AlphaFoldDB" id="A0A5M6DNH8"/>
<protein>
    <submittedName>
        <fullName evidence="2">DUF4153 domain-containing protein</fullName>
    </submittedName>
</protein>
<feature type="transmembrane region" description="Helical" evidence="1">
    <location>
        <begin position="120"/>
        <end position="140"/>
    </location>
</feature>
<keyword evidence="1" id="KW-1133">Transmembrane helix</keyword>
<dbReference type="Proteomes" id="UP000323426">
    <property type="component" value="Unassembled WGS sequence"/>
</dbReference>
<feature type="transmembrane region" description="Helical" evidence="1">
    <location>
        <begin position="91"/>
        <end position="111"/>
    </location>
</feature>
<keyword evidence="1" id="KW-0472">Membrane</keyword>
<keyword evidence="3" id="KW-1185">Reference proteome</keyword>
<sequence length="414" mass="46569">MENEILTHLNQPQQLEKLYRQNKSAFKKAFSALYPELSDNSLAQFWHERLHYETDEIYWGTRRDLQFVIIAALVAGILAKIPAIFSLDEEFFYPRNIGFIVFPLLTTYFALKSHLEIRKTALIIGVTVISLIYINFLPNVKNSDTLILSCIHLILLLWAMLGFAYVGNQPGNLQKRLSFLRYNGDLLVMCALLLISGGILTGITINLFAIIGYKIEEIYFQYVVIMGLAALPIVGTYITQTNPQLVNKISPVIARLFSPLVLITLVGYLVAIITSGKDPYNDREFLIIFNALLVGVMAIILFSVAESAKNSQRQTEIIILFLLSVVTVIVNGIALSAILFRISEWGITPNRAAVMGSNILILINLLLVAIKLWQVIIRKKDVSEVGKSIAFFLPVYACWAIIVTFIFPVIFGFK</sequence>
<keyword evidence="1" id="KW-0812">Transmembrane</keyword>
<feature type="transmembrane region" description="Helical" evidence="1">
    <location>
        <begin position="352"/>
        <end position="377"/>
    </location>
</feature>
<feature type="transmembrane region" description="Helical" evidence="1">
    <location>
        <begin position="67"/>
        <end position="85"/>
    </location>
</feature>
<feature type="transmembrane region" description="Helical" evidence="1">
    <location>
        <begin position="285"/>
        <end position="305"/>
    </location>
</feature>
<feature type="transmembrane region" description="Helical" evidence="1">
    <location>
        <begin position="146"/>
        <end position="166"/>
    </location>
</feature>
<feature type="transmembrane region" description="Helical" evidence="1">
    <location>
        <begin position="186"/>
        <end position="213"/>
    </location>
</feature>
<evidence type="ECO:0000313" key="2">
    <source>
        <dbReference type="EMBL" id="KAA5549034.1"/>
    </source>
</evidence>
<comment type="caution">
    <text evidence="2">The sequence shown here is derived from an EMBL/GenBank/DDBJ whole genome shotgun (WGS) entry which is preliminary data.</text>
</comment>
<feature type="transmembrane region" description="Helical" evidence="1">
    <location>
        <begin position="317"/>
        <end position="340"/>
    </location>
</feature>
<gene>
    <name evidence="2" type="ORF">F0145_00060</name>
</gene>
<accession>A0A5M6DNH8</accession>
<name>A0A5M6DNH8_9BACT</name>
<dbReference type="RefSeq" id="WP_150086030.1">
    <property type="nucleotide sequence ID" value="NZ_VWSF01000001.1"/>
</dbReference>
<proteinExistence type="predicted"/>
<feature type="transmembrane region" description="Helical" evidence="1">
    <location>
        <begin position="389"/>
        <end position="411"/>
    </location>
</feature>
<evidence type="ECO:0000256" key="1">
    <source>
        <dbReference type="SAM" id="Phobius"/>
    </source>
</evidence>
<feature type="transmembrane region" description="Helical" evidence="1">
    <location>
        <begin position="219"/>
        <end position="240"/>
    </location>
</feature>
<feature type="transmembrane region" description="Helical" evidence="1">
    <location>
        <begin position="252"/>
        <end position="273"/>
    </location>
</feature>
<organism evidence="2 3">
    <name type="scientific">Adhaeribacter rhizoryzae</name>
    <dbReference type="NCBI Taxonomy" id="2607907"/>
    <lineage>
        <taxon>Bacteria</taxon>
        <taxon>Pseudomonadati</taxon>
        <taxon>Bacteroidota</taxon>
        <taxon>Cytophagia</taxon>
        <taxon>Cytophagales</taxon>
        <taxon>Hymenobacteraceae</taxon>
        <taxon>Adhaeribacter</taxon>
    </lineage>
</organism>
<evidence type="ECO:0000313" key="3">
    <source>
        <dbReference type="Proteomes" id="UP000323426"/>
    </source>
</evidence>
<reference evidence="2 3" key="1">
    <citation type="submission" date="2019-09" db="EMBL/GenBank/DDBJ databases">
        <title>Genome sequence and assembly of Adhaeribacter sp.</title>
        <authorList>
            <person name="Chhetri G."/>
        </authorList>
    </citation>
    <scope>NUCLEOTIDE SEQUENCE [LARGE SCALE GENOMIC DNA]</scope>
    <source>
        <strain evidence="2 3">DK36</strain>
    </source>
</reference>